<protein>
    <submittedName>
        <fullName evidence="2">Toll/interleukin-1 receptor domain-containing protein</fullName>
    </submittedName>
</protein>
<name>A0A9X1NP24_9ACTN</name>
<dbReference type="Gene3D" id="3.40.50.10140">
    <property type="entry name" value="Toll/interleukin-1 receptor homology (TIR) domain"/>
    <property type="match status" value="1"/>
</dbReference>
<feature type="domain" description="TIR" evidence="1">
    <location>
        <begin position="5"/>
        <end position="133"/>
    </location>
</feature>
<dbReference type="GO" id="GO:0007165">
    <property type="term" value="P:signal transduction"/>
    <property type="evidence" value="ECO:0007669"/>
    <property type="project" value="InterPro"/>
</dbReference>
<dbReference type="EMBL" id="JAJOMB010000032">
    <property type="protein sequence ID" value="MCD5316608.1"/>
    <property type="molecule type" value="Genomic_DNA"/>
</dbReference>
<dbReference type="AlphaFoldDB" id="A0A9X1NP24"/>
<dbReference type="InterPro" id="IPR035897">
    <property type="entry name" value="Toll_tir_struct_dom_sf"/>
</dbReference>
<dbReference type="SUPFAM" id="SSF52200">
    <property type="entry name" value="Toll/Interleukin receptor TIR domain"/>
    <property type="match status" value="1"/>
</dbReference>
<dbReference type="Pfam" id="PF13676">
    <property type="entry name" value="TIR_2"/>
    <property type="match status" value="1"/>
</dbReference>
<keyword evidence="2" id="KW-0675">Receptor</keyword>
<dbReference type="PROSITE" id="PS50104">
    <property type="entry name" value="TIR"/>
    <property type="match status" value="1"/>
</dbReference>
<dbReference type="RefSeq" id="WP_231449460.1">
    <property type="nucleotide sequence ID" value="NZ_JAJOMB010000032.1"/>
</dbReference>
<accession>A0A9X1NP24</accession>
<reference evidence="2" key="1">
    <citation type="submission" date="2021-11" db="EMBL/GenBank/DDBJ databases">
        <title>Streptomyces corallinus and Kineosporia corallina sp. nov., two new coral-derived marine actinobacteria.</title>
        <authorList>
            <person name="Buangrab K."/>
            <person name="Sutthacheep M."/>
            <person name="Yeemin T."/>
            <person name="Harunari E."/>
            <person name="Igarashi Y."/>
            <person name="Sripreechasak P."/>
            <person name="Kanchanasin P."/>
            <person name="Tanasupawat S."/>
            <person name="Phongsopitanun W."/>
        </authorList>
    </citation>
    <scope>NUCLEOTIDE SEQUENCE</scope>
    <source>
        <strain evidence="2">JCM 31032</strain>
    </source>
</reference>
<sequence>MASAGRVDFFISYANADRDPDWAQWIADTLESASYTSRLQAWDIGPSGNFVVDMHDFTLTSDRLIMVFSPDYLDPKREMVLAEWTAKFRDDPAGRKGLLLPVRVRACNPTGLLGPRVYIDLVNLDKAAAKQVLLEGVDPNRRKPTTVPFPG</sequence>
<dbReference type="Proteomes" id="UP001138997">
    <property type="component" value="Unassembled WGS sequence"/>
</dbReference>
<dbReference type="InterPro" id="IPR000157">
    <property type="entry name" value="TIR_dom"/>
</dbReference>
<keyword evidence="3" id="KW-1185">Reference proteome</keyword>
<evidence type="ECO:0000313" key="3">
    <source>
        <dbReference type="Proteomes" id="UP001138997"/>
    </source>
</evidence>
<proteinExistence type="predicted"/>
<gene>
    <name evidence="2" type="ORF">LR394_37490</name>
</gene>
<organism evidence="2 3">
    <name type="scientific">Kineosporia babensis</name>
    <dbReference type="NCBI Taxonomy" id="499548"/>
    <lineage>
        <taxon>Bacteria</taxon>
        <taxon>Bacillati</taxon>
        <taxon>Actinomycetota</taxon>
        <taxon>Actinomycetes</taxon>
        <taxon>Kineosporiales</taxon>
        <taxon>Kineosporiaceae</taxon>
        <taxon>Kineosporia</taxon>
    </lineage>
</organism>
<evidence type="ECO:0000259" key="1">
    <source>
        <dbReference type="PROSITE" id="PS50104"/>
    </source>
</evidence>
<comment type="caution">
    <text evidence="2">The sequence shown here is derived from an EMBL/GenBank/DDBJ whole genome shotgun (WGS) entry which is preliminary data.</text>
</comment>
<evidence type="ECO:0000313" key="2">
    <source>
        <dbReference type="EMBL" id="MCD5316608.1"/>
    </source>
</evidence>